<dbReference type="InterPro" id="IPR039679">
    <property type="entry name" value="NRBF2"/>
</dbReference>
<dbReference type="InterPro" id="IPR033393">
    <property type="entry name" value="NRBF2_MIT"/>
</dbReference>
<evidence type="ECO:0000256" key="1">
    <source>
        <dbReference type="SAM" id="MobiDB-lite"/>
    </source>
</evidence>
<name>A0A1L8DII6_9DIPT</name>
<organism evidence="3">
    <name type="scientific">Nyssomyia neivai</name>
    <dbReference type="NCBI Taxonomy" id="330878"/>
    <lineage>
        <taxon>Eukaryota</taxon>
        <taxon>Metazoa</taxon>
        <taxon>Ecdysozoa</taxon>
        <taxon>Arthropoda</taxon>
        <taxon>Hexapoda</taxon>
        <taxon>Insecta</taxon>
        <taxon>Pterygota</taxon>
        <taxon>Neoptera</taxon>
        <taxon>Endopterygota</taxon>
        <taxon>Diptera</taxon>
        <taxon>Nematocera</taxon>
        <taxon>Psychodoidea</taxon>
        <taxon>Psychodidae</taxon>
        <taxon>Nyssomyia</taxon>
    </lineage>
</organism>
<feature type="compositionally biased region" description="Polar residues" evidence="1">
    <location>
        <begin position="238"/>
        <end position="248"/>
    </location>
</feature>
<accession>A0A1L8DII6</accession>
<sequence>MDNSALNTAHRYARRAEAHFRYKRFDEAIDCHKQVIEQLQNAIRLATVDKSVVSLQLQREYHVKQIDFLMMRKMQFEKYRKTIEQEKCTDFWEQKEKTRTIQTELFKAIENSDALLAGLLTKVPPGGKLDPPDNLADTLRDLQSVIKQIHIMTHSLSEQLDGCIIDADVLREKIRAEMAPKDDDSDNKEVSSVISISPDKQEYKAVESLDNMLQDLNEIQELPNLPPLQLPNFDYSRFSDSAISTKSE</sequence>
<dbReference type="AlphaFoldDB" id="A0A1L8DII6"/>
<dbReference type="EMBL" id="GFDF01007806">
    <property type="protein sequence ID" value="JAV06278.1"/>
    <property type="molecule type" value="Transcribed_RNA"/>
</dbReference>
<dbReference type="PANTHER" id="PTHR14964">
    <property type="entry name" value="NUCLEAR RECEPTOR BINDING FACTOR 2"/>
    <property type="match status" value="1"/>
</dbReference>
<keyword evidence="3" id="KW-0675">Receptor</keyword>
<feature type="domain" description="Nuclear receptor-binding factor 2 MIT" evidence="2">
    <location>
        <begin position="4"/>
        <end position="70"/>
    </location>
</feature>
<evidence type="ECO:0000313" key="3">
    <source>
        <dbReference type="EMBL" id="JAV06278.1"/>
    </source>
</evidence>
<evidence type="ECO:0000259" key="2">
    <source>
        <dbReference type="Pfam" id="PF17169"/>
    </source>
</evidence>
<dbReference type="GO" id="GO:0006914">
    <property type="term" value="P:autophagy"/>
    <property type="evidence" value="ECO:0007669"/>
    <property type="project" value="InterPro"/>
</dbReference>
<dbReference type="SUPFAM" id="SSF140361">
    <property type="entry name" value="MIT domain-like"/>
    <property type="match status" value="1"/>
</dbReference>
<dbReference type="PANTHER" id="PTHR14964:SF2">
    <property type="entry name" value="NUCLEAR RECEPTOR-BINDING FACTOR 2"/>
    <property type="match status" value="1"/>
</dbReference>
<proteinExistence type="predicted"/>
<protein>
    <submittedName>
        <fullName evidence="3">Putative nuclear receptor-binding factor 2</fullName>
    </submittedName>
</protein>
<dbReference type="Pfam" id="PF17169">
    <property type="entry name" value="NRBF2_MIT"/>
    <property type="match status" value="1"/>
</dbReference>
<feature type="region of interest" description="Disordered" evidence="1">
    <location>
        <begin position="224"/>
        <end position="248"/>
    </location>
</feature>
<dbReference type="Gene3D" id="1.20.58.80">
    <property type="entry name" value="Phosphotransferase system, lactose/cellobiose-type IIA subunit"/>
    <property type="match status" value="1"/>
</dbReference>
<reference evidence="3" key="1">
    <citation type="submission" date="2016-12" db="EMBL/GenBank/DDBJ databases">
        <title>An insight into the sialome and mialome of the sand fly, Nyssomyia neivai.</title>
        <authorList>
            <person name="Sebastian V."/>
            <person name="Goulart T.M."/>
            <person name="Oliveira W."/>
            <person name="Calvo E."/>
            <person name="Oliveira L.F."/>
            <person name="Pinto M.C."/>
            <person name="Rosselino A.M."/>
            <person name="Ribeiro J.M."/>
        </authorList>
    </citation>
    <scope>NUCLEOTIDE SEQUENCE</scope>
</reference>